<evidence type="ECO:0000313" key="1">
    <source>
        <dbReference type="EMBL" id="MBM6498022.1"/>
    </source>
</evidence>
<organism evidence="1 2">
    <name type="scientific">Flavobacterium macrobrachii</name>
    <dbReference type="NCBI Taxonomy" id="591204"/>
    <lineage>
        <taxon>Bacteria</taxon>
        <taxon>Pseudomonadati</taxon>
        <taxon>Bacteroidota</taxon>
        <taxon>Flavobacteriia</taxon>
        <taxon>Flavobacteriales</taxon>
        <taxon>Flavobacteriaceae</taxon>
        <taxon>Flavobacterium</taxon>
    </lineage>
</organism>
<accession>A0ABS2CST6</accession>
<evidence type="ECO:0008006" key="3">
    <source>
        <dbReference type="Google" id="ProtNLM"/>
    </source>
</evidence>
<dbReference type="RefSeq" id="WP_204158664.1">
    <property type="nucleotide sequence ID" value="NZ_JACSOD020000366.1"/>
</dbReference>
<dbReference type="PANTHER" id="PTHR33408">
    <property type="entry name" value="TRANSPOSASE"/>
    <property type="match status" value="1"/>
</dbReference>
<protein>
    <recommendedName>
        <fullName evidence="3">Transposase DDE domain-containing protein</fullName>
    </recommendedName>
</protein>
<comment type="caution">
    <text evidence="1">The sequence shown here is derived from an EMBL/GenBank/DDBJ whole genome shotgun (WGS) entry which is preliminary data.</text>
</comment>
<dbReference type="EMBL" id="JACSOD020000366">
    <property type="protein sequence ID" value="MBM6498022.1"/>
    <property type="molecule type" value="Genomic_DNA"/>
</dbReference>
<reference evidence="1 2" key="1">
    <citation type="submission" date="2021-02" db="EMBL/GenBank/DDBJ databases">
        <authorList>
            <person name="Jung H.S."/>
            <person name="Chun B.H."/>
            <person name="Jeon C.O."/>
        </authorList>
    </citation>
    <scope>NUCLEOTIDE SEQUENCE [LARGE SCALE GENOMIC DNA]</scope>
    <source>
        <strain evidence="1 2">LMG 25203</strain>
    </source>
</reference>
<sequence length="140" mass="16282">MRKCLEQIVELTKENLEENNLELGKVLADAGYSSGEALSYLDKNNINAWMPNFGQYVPEREGFVFNKAENYYQCTKEGGNQAKLLFKGEKSYSKGYTKRTYRSSESDCKKCPLREQCYGMKTNFKKIDDSIHKELYDKMH</sequence>
<dbReference type="PANTHER" id="PTHR33408:SF4">
    <property type="entry name" value="TRANSPOSASE DDE DOMAIN-CONTAINING PROTEIN"/>
    <property type="match status" value="1"/>
</dbReference>
<keyword evidence="2" id="KW-1185">Reference proteome</keyword>
<dbReference type="Proteomes" id="UP000759529">
    <property type="component" value="Unassembled WGS sequence"/>
</dbReference>
<proteinExistence type="predicted"/>
<name>A0ABS2CST6_9FLAO</name>
<gene>
    <name evidence="1" type="ORF">H9X54_001730</name>
</gene>
<evidence type="ECO:0000313" key="2">
    <source>
        <dbReference type="Proteomes" id="UP000759529"/>
    </source>
</evidence>